<sequence length="134" mass="15505">MGEHHPDVEVLKIVLQVDGKEPEEVTVLGNKDIHFEIPEGSEYFMTIHFTVSNNPLKEFKYKQEVKKAGFVVKSRDVYIGDEFLPREEPYVVEFEKDLTPSGFMFRGNFNCTSTYLANGEFLYAQDWTLTVSKK</sequence>
<dbReference type="OrthoDB" id="1683373at2759"/>
<evidence type="ECO:0000313" key="4">
    <source>
        <dbReference type="EMBL" id="SGZ55364.1"/>
    </source>
</evidence>
<evidence type="ECO:0000256" key="1">
    <source>
        <dbReference type="ARBA" id="ARBA00004496"/>
    </source>
</evidence>
<evidence type="ECO:0000256" key="3">
    <source>
        <dbReference type="ARBA" id="ARBA00022490"/>
    </source>
</evidence>
<organism evidence="4 5">
    <name type="scientific">Sungouiella intermedia</name>
    <dbReference type="NCBI Taxonomy" id="45354"/>
    <lineage>
        <taxon>Eukaryota</taxon>
        <taxon>Fungi</taxon>
        <taxon>Dikarya</taxon>
        <taxon>Ascomycota</taxon>
        <taxon>Saccharomycotina</taxon>
        <taxon>Pichiomycetes</taxon>
        <taxon>Metschnikowiaceae</taxon>
        <taxon>Sungouiella</taxon>
    </lineage>
</organism>
<comment type="similarity">
    <text evidence="2">Belongs to the Rho GDI family.</text>
</comment>
<dbReference type="Proteomes" id="UP000182334">
    <property type="component" value="Chromosome V"/>
</dbReference>
<dbReference type="AlphaFoldDB" id="A0A1L0DFQ5"/>
<evidence type="ECO:0000313" key="5">
    <source>
        <dbReference type="Proteomes" id="UP000182334"/>
    </source>
</evidence>
<dbReference type="Gene3D" id="2.70.50.30">
    <property type="entry name" value="Coagulation Factor XIII, subunit A, domain 1"/>
    <property type="match status" value="1"/>
</dbReference>
<keyword evidence="3" id="KW-0963">Cytoplasm</keyword>
<dbReference type="GO" id="GO:0016020">
    <property type="term" value="C:membrane"/>
    <property type="evidence" value="ECO:0007669"/>
    <property type="project" value="TreeGrafter"/>
</dbReference>
<proteinExistence type="inferred from homology"/>
<dbReference type="EMBL" id="LT635760">
    <property type="protein sequence ID" value="SGZ55364.1"/>
    <property type="molecule type" value="Genomic_DNA"/>
</dbReference>
<dbReference type="Pfam" id="PF02115">
    <property type="entry name" value="Rho_GDI"/>
    <property type="match status" value="1"/>
</dbReference>
<gene>
    <name evidence="4" type="ORF">SAMEA4029010_CIC11G00000005791</name>
</gene>
<dbReference type="InterPro" id="IPR024792">
    <property type="entry name" value="RhoGDI_dom_sf"/>
</dbReference>
<keyword evidence="5" id="KW-1185">Reference proteome</keyword>
<dbReference type="GO" id="GO:0005094">
    <property type="term" value="F:Rho GDP-dissociation inhibitor activity"/>
    <property type="evidence" value="ECO:0007669"/>
    <property type="project" value="InterPro"/>
</dbReference>
<name>A0A1L0DFQ5_9ASCO</name>
<reference evidence="4 5" key="1">
    <citation type="submission" date="2016-10" db="EMBL/GenBank/DDBJ databases">
        <authorList>
            <person name="de Groot N.N."/>
        </authorList>
    </citation>
    <scope>NUCLEOTIDE SEQUENCE [LARGE SCALE GENOMIC DNA]</scope>
    <source>
        <strain evidence="4 5">CBS 141442</strain>
    </source>
</reference>
<dbReference type="InterPro" id="IPR000406">
    <property type="entry name" value="Rho_GDI"/>
</dbReference>
<dbReference type="PANTHER" id="PTHR10980">
    <property type="entry name" value="RHO GDP-DISSOCIATION INHIBITOR"/>
    <property type="match status" value="1"/>
</dbReference>
<accession>A0A1L0DFQ5</accession>
<dbReference type="GO" id="GO:0007266">
    <property type="term" value="P:Rho protein signal transduction"/>
    <property type="evidence" value="ECO:0007669"/>
    <property type="project" value="InterPro"/>
</dbReference>
<dbReference type="SUPFAM" id="SSF81296">
    <property type="entry name" value="E set domains"/>
    <property type="match status" value="1"/>
</dbReference>
<dbReference type="STRING" id="45354.A0A1L0DFQ5"/>
<comment type="subcellular location">
    <subcellularLocation>
        <location evidence="1">Cytoplasm</location>
    </subcellularLocation>
</comment>
<evidence type="ECO:0000256" key="2">
    <source>
        <dbReference type="ARBA" id="ARBA00009758"/>
    </source>
</evidence>
<dbReference type="PANTHER" id="PTHR10980:SF3">
    <property type="entry name" value="LD16419P"/>
    <property type="match status" value="1"/>
</dbReference>
<protein>
    <submittedName>
        <fullName evidence="4">CIC11C00000005791</fullName>
    </submittedName>
</protein>
<dbReference type="InterPro" id="IPR014756">
    <property type="entry name" value="Ig_E-set"/>
</dbReference>
<dbReference type="GO" id="GO:0005829">
    <property type="term" value="C:cytosol"/>
    <property type="evidence" value="ECO:0007669"/>
    <property type="project" value="TreeGrafter"/>
</dbReference>